<dbReference type="Proteomes" id="UP000000493">
    <property type="component" value="Chromosome"/>
</dbReference>
<keyword evidence="2" id="KW-1185">Reference proteome</keyword>
<dbReference type="KEGG" id="rsi:Runsl_2398"/>
<evidence type="ECO:0000313" key="2">
    <source>
        <dbReference type="Proteomes" id="UP000000493"/>
    </source>
</evidence>
<accession>A0A7U4E627</accession>
<name>A0A7U4E627_RUNSL</name>
<evidence type="ECO:0008006" key="3">
    <source>
        <dbReference type="Google" id="ProtNLM"/>
    </source>
</evidence>
<reference evidence="1 2" key="2">
    <citation type="journal article" date="2012" name="Stand. Genomic Sci.">
        <title>Complete genome sequence of the aquatic bacterium Runella slithyformis type strain (LSU 4(T)).</title>
        <authorList>
            <person name="Copeland A."/>
            <person name="Zhang X."/>
            <person name="Misra M."/>
            <person name="Lapidus A."/>
            <person name="Nolan M."/>
            <person name="Lucas S."/>
            <person name="Deshpande S."/>
            <person name="Cheng J.F."/>
            <person name="Tapia R."/>
            <person name="Goodwin L.A."/>
            <person name="Pitluck S."/>
            <person name="Liolios K."/>
            <person name="Pagani I."/>
            <person name="Ivanova N."/>
            <person name="Mikhailova N."/>
            <person name="Pati A."/>
            <person name="Chen A."/>
            <person name="Palaniappan K."/>
            <person name="Land M."/>
            <person name="Hauser L."/>
            <person name="Pan C."/>
            <person name="Jeffries C.D."/>
            <person name="Detter J.C."/>
            <person name="Brambilla E.M."/>
            <person name="Rohde M."/>
            <person name="Djao O.D."/>
            <person name="Goker M."/>
            <person name="Sikorski J."/>
            <person name="Tindall B.J."/>
            <person name="Woyke T."/>
            <person name="Bristow J."/>
            <person name="Eisen J.A."/>
            <person name="Markowitz V."/>
            <person name="Hugenholtz P."/>
            <person name="Kyrpides N.C."/>
            <person name="Klenk H.P."/>
            <person name="Mavromatis K."/>
        </authorList>
    </citation>
    <scope>NUCLEOTIDE SEQUENCE [LARGE SCALE GENOMIC DNA]</scope>
    <source>
        <strain evidence="2">ATCC 29530 / DSM 19594 / LMG 11500 / NCIMB 11436 / LSU 4</strain>
    </source>
</reference>
<dbReference type="RefSeq" id="WP_013928119.1">
    <property type="nucleotide sequence ID" value="NC_015703.1"/>
</dbReference>
<gene>
    <name evidence="1" type="ordered locus">Runsl_2398</name>
</gene>
<proteinExistence type="predicted"/>
<protein>
    <recommendedName>
        <fullName evidence="3">Adhesin domain-containing protein</fullName>
    </recommendedName>
</protein>
<dbReference type="EMBL" id="CP002859">
    <property type="protein sequence ID" value="AEI48808.1"/>
    <property type="molecule type" value="Genomic_DNA"/>
</dbReference>
<evidence type="ECO:0000313" key="1">
    <source>
        <dbReference type="EMBL" id="AEI48808.1"/>
    </source>
</evidence>
<organism evidence="1 2">
    <name type="scientific">Runella slithyformis (strain ATCC 29530 / DSM 19594 / LMG 11500 / NCIMB 11436 / LSU 4)</name>
    <dbReference type="NCBI Taxonomy" id="761193"/>
    <lineage>
        <taxon>Bacteria</taxon>
        <taxon>Pseudomonadati</taxon>
        <taxon>Bacteroidota</taxon>
        <taxon>Cytophagia</taxon>
        <taxon>Cytophagales</taxon>
        <taxon>Spirosomataceae</taxon>
        <taxon>Runella</taxon>
    </lineage>
</organism>
<reference evidence="2" key="1">
    <citation type="submission" date="2011-06" db="EMBL/GenBank/DDBJ databases">
        <title>The complete genome of chromosome of Runella slithyformis DSM 19594.</title>
        <authorList>
            <consortium name="US DOE Joint Genome Institute (JGI-PGF)"/>
            <person name="Lucas S."/>
            <person name="Han J."/>
            <person name="Lapidus A."/>
            <person name="Bruce D."/>
            <person name="Goodwin L."/>
            <person name="Pitluck S."/>
            <person name="Peters L."/>
            <person name="Kyrpides N."/>
            <person name="Mavromatis K."/>
            <person name="Ivanova N."/>
            <person name="Ovchinnikova G."/>
            <person name="Zhang X."/>
            <person name="Misra M."/>
            <person name="Detter J.C."/>
            <person name="Tapia R."/>
            <person name="Han C."/>
            <person name="Land M."/>
            <person name="Hauser L."/>
            <person name="Markowitz V."/>
            <person name="Cheng J.-F."/>
            <person name="Hugenholtz P."/>
            <person name="Woyke T."/>
            <person name="Wu D."/>
            <person name="Tindall B."/>
            <person name="Faehrich R."/>
            <person name="Brambilla E."/>
            <person name="Klenk H.-P."/>
            <person name="Eisen J.A."/>
        </authorList>
    </citation>
    <scope>NUCLEOTIDE SEQUENCE [LARGE SCALE GENOMIC DNA]</scope>
    <source>
        <strain evidence="2">ATCC 29530 / DSM 19594 / LMG 11500 / NCIMB 11436 / LSU 4</strain>
    </source>
</reference>
<dbReference type="AlphaFoldDB" id="A0A7U4E627"/>
<sequence>MQKFMLFVCTLVIAGGTYAQESKTFKTKFNGANKRVVMDIDAKQLDIEGYNGDEIVIEGLNVPSVPKEADGLRPLSAAGVDNTNLGLATNITGDVMKINVVMKGKTLYKMKVPKELSLVVKKRNSCSCNETGMSISNMEGSIEVNTNYEAITLTNVTGPVVANTHQGEVKVVYDEKMPDKPSSIVSYGGNIDVTVSEKAKVLFSISSTDGNMFTDLDLKPYTPDAKALEEEKKMMEELRSNAAKKAQWDKDVAVAARKSKQDAETIVGQAVQPAAAGGSVTIRSTSPNVIVNRGYVSDDNVLMTGQNGLFYSYSDGQYKYWDSDRNAPRYVLNDAQTKISIRANQGNVYLRKKK</sequence>